<sequence length="540" mass="62531">MKEFMKTHQVYLTPLTPIHIGCGEEFEPTNYVIDDDVLYHFEPSKLHLTDDEKQELLEIIEKGNDAPFEIQKFFSQKSALIKQIAHYFANTQKSVADDWAKKVGNVVQIEGHNKLVNQLLIDRHSYISNQALPYIPASSVKGALITTILNSHFDTKWLRDTKYLELLNKVQKNNSSGKGFRDEDKKLIKDILNSYISEIINIDDENIEYKISESIKGVKFSDFMPVDNNVATQVMIVKNFEKYENEPAGLSLKREMIMSKQYRSFKSNLTLWNGKYDLQQLIEYLNCHFIDSLKAEMKILIEKKIIKKDILDNLLSLIENNKNIALVRLGKNGSLSKVITKLAQIETKKSKREREILPEATTFWLSINPNESLGWALLEFDPNDENIKLKDYCKNYKVLFDKADIIFKRKQLEEQKKQAIIIKQKFIEQEQQEQAKQQKLASLSGNFKIIAEKIEQWEKVEKSPQNSSPIVPEYRSLLELAFNENWSSEEKQELLGIYENKESVLWTNVDNFSLSGKNGKTPAAKKFKQALKILTDSLCN</sequence>
<dbReference type="EMBL" id="JASAYT010000007">
    <property type="protein sequence ID" value="MDP8174469.1"/>
    <property type="molecule type" value="Genomic_DNA"/>
</dbReference>
<evidence type="ECO:0000256" key="1">
    <source>
        <dbReference type="ARBA" id="ARBA00023118"/>
    </source>
</evidence>
<dbReference type="InterPro" id="IPR005537">
    <property type="entry name" value="RAMP_III_fam"/>
</dbReference>
<reference evidence="3" key="1">
    <citation type="journal article" date="2023" name="Front. Microbiol.">
        <title>Phylogeography and host specificity of Pasteurellaceae pathogenic to sea-farmed fish in the north-east Atlantic.</title>
        <authorList>
            <person name="Gulla S."/>
            <person name="Colquhoun D.J."/>
            <person name="Olsen A.B."/>
            <person name="Spilsberg B."/>
            <person name="Lagesen K."/>
            <person name="Aakesson C.P."/>
            <person name="Strom S."/>
            <person name="Manji F."/>
            <person name="Birkbeck T.H."/>
            <person name="Nilsen H.K."/>
        </authorList>
    </citation>
    <scope>NUCLEOTIDE SEQUENCE</scope>
    <source>
        <strain evidence="3">98B1</strain>
    </source>
</reference>
<evidence type="ECO:0000313" key="4">
    <source>
        <dbReference type="Proteomes" id="UP001231736"/>
    </source>
</evidence>
<dbReference type="RefSeq" id="WP_306375586.1">
    <property type="nucleotide sequence ID" value="NZ_JASAYT010000007.1"/>
</dbReference>
<protein>
    <submittedName>
        <fullName evidence="3">Type III-A CRISPR-associated RAMP protein Csm5</fullName>
    </submittedName>
</protein>
<dbReference type="NCBIfam" id="TIGR01899">
    <property type="entry name" value="cas_TM1807_csm5"/>
    <property type="match status" value="1"/>
</dbReference>
<accession>A0AAJ6P292</accession>
<comment type="caution">
    <text evidence="3">The sequence shown here is derived from an EMBL/GenBank/DDBJ whole genome shotgun (WGS) entry which is preliminary data.</text>
</comment>
<name>A0AAJ6P292_9PAST</name>
<dbReference type="GO" id="GO:0051607">
    <property type="term" value="P:defense response to virus"/>
    <property type="evidence" value="ECO:0007669"/>
    <property type="project" value="UniProtKB-KW"/>
</dbReference>
<keyword evidence="1" id="KW-0051">Antiviral defense</keyword>
<gene>
    <name evidence="3" type="primary">csm5</name>
    <name evidence="3" type="ORF">QJU97_03230</name>
</gene>
<evidence type="ECO:0000313" key="3">
    <source>
        <dbReference type="EMBL" id="MDP8174469.1"/>
    </source>
</evidence>
<organism evidence="3 4">
    <name type="scientific">Phocoenobacter skyensis</name>
    <dbReference type="NCBI Taxonomy" id="97481"/>
    <lineage>
        <taxon>Bacteria</taxon>
        <taxon>Pseudomonadati</taxon>
        <taxon>Pseudomonadota</taxon>
        <taxon>Gammaproteobacteria</taxon>
        <taxon>Pasteurellales</taxon>
        <taxon>Pasteurellaceae</taxon>
        <taxon>Phocoenobacter</taxon>
    </lineage>
</organism>
<dbReference type="Proteomes" id="UP001231736">
    <property type="component" value="Unassembled WGS sequence"/>
</dbReference>
<dbReference type="Pfam" id="PF03787">
    <property type="entry name" value="RAMPs"/>
    <property type="match status" value="1"/>
</dbReference>
<evidence type="ECO:0000259" key="2">
    <source>
        <dbReference type="Pfam" id="PF03787"/>
    </source>
</evidence>
<dbReference type="AlphaFoldDB" id="A0AAJ6P292"/>
<dbReference type="InterPro" id="IPR010173">
    <property type="entry name" value="CRISPR-assoc_Csm5"/>
</dbReference>
<feature type="domain" description="CRISPR type III-associated protein" evidence="2">
    <location>
        <begin position="12"/>
        <end position="283"/>
    </location>
</feature>
<proteinExistence type="predicted"/>